<keyword evidence="3" id="KW-1185">Reference proteome</keyword>
<dbReference type="AlphaFoldDB" id="A0A4Z2GQP1"/>
<comment type="caution">
    <text evidence="2">The sequence shown here is derived from an EMBL/GenBank/DDBJ whole genome shotgun (WGS) entry which is preliminary data.</text>
</comment>
<evidence type="ECO:0000256" key="1">
    <source>
        <dbReference type="SAM" id="MobiDB-lite"/>
    </source>
</evidence>
<name>A0A4Z2GQP1_9TELE</name>
<organism evidence="2 3">
    <name type="scientific">Liparis tanakae</name>
    <name type="common">Tanaka's snailfish</name>
    <dbReference type="NCBI Taxonomy" id="230148"/>
    <lineage>
        <taxon>Eukaryota</taxon>
        <taxon>Metazoa</taxon>
        <taxon>Chordata</taxon>
        <taxon>Craniata</taxon>
        <taxon>Vertebrata</taxon>
        <taxon>Euteleostomi</taxon>
        <taxon>Actinopterygii</taxon>
        <taxon>Neopterygii</taxon>
        <taxon>Teleostei</taxon>
        <taxon>Neoteleostei</taxon>
        <taxon>Acanthomorphata</taxon>
        <taxon>Eupercaria</taxon>
        <taxon>Perciformes</taxon>
        <taxon>Cottioidei</taxon>
        <taxon>Cottales</taxon>
        <taxon>Liparidae</taxon>
        <taxon>Liparis</taxon>
    </lineage>
</organism>
<feature type="compositionally biased region" description="Basic and acidic residues" evidence="1">
    <location>
        <begin position="47"/>
        <end position="59"/>
    </location>
</feature>
<dbReference type="Proteomes" id="UP000314294">
    <property type="component" value="Unassembled WGS sequence"/>
</dbReference>
<proteinExistence type="predicted"/>
<accession>A0A4Z2GQP1</accession>
<evidence type="ECO:0000313" key="3">
    <source>
        <dbReference type="Proteomes" id="UP000314294"/>
    </source>
</evidence>
<feature type="region of interest" description="Disordered" evidence="1">
    <location>
        <begin position="24"/>
        <end position="75"/>
    </location>
</feature>
<evidence type="ECO:0000313" key="2">
    <source>
        <dbReference type="EMBL" id="TNN55998.1"/>
    </source>
</evidence>
<gene>
    <name evidence="2" type="ORF">EYF80_033783</name>
</gene>
<protein>
    <submittedName>
        <fullName evidence="2">Uncharacterized protein</fullName>
    </submittedName>
</protein>
<dbReference type="EMBL" id="SRLO01000439">
    <property type="protein sequence ID" value="TNN55998.1"/>
    <property type="molecule type" value="Genomic_DNA"/>
</dbReference>
<reference evidence="2 3" key="1">
    <citation type="submission" date="2019-03" db="EMBL/GenBank/DDBJ databases">
        <title>First draft genome of Liparis tanakae, snailfish: a comprehensive survey of snailfish specific genes.</title>
        <authorList>
            <person name="Kim W."/>
            <person name="Song I."/>
            <person name="Jeong J.-H."/>
            <person name="Kim D."/>
            <person name="Kim S."/>
            <person name="Ryu S."/>
            <person name="Song J.Y."/>
            <person name="Lee S.K."/>
        </authorList>
    </citation>
    <scope>NUCLEOTIDE SEQUENCE [LARGE SCALE GENOMIC DNA]</scope>
    <source>
        <tissue evidence="2">Muscle</tissue>
    </source>
</reference>
<feature type="compositionally biased region" description="Basic and acidic residues" evidence="1">
    <location>
        <begin position="24"/>
        <end position="40"/>
    </location>
</feature>
<sequence length="75" mass="9083">MEITRREQWRCENEALPLAERRSVAVGRARERERERQDALRRKKNQDRKQDRIQIETEPVKLGQTRARRNDSVNV</sequence>